<keyword evidence="10" id="KW-0460">Magnesium</keyword>
<dbReference type="EMBL" id="PQGA01000029">
    <property type="protein sequence ID" value="POR45807.1"/>
    <property type="molecule type" value="Genomic_DNA"/>
</dbReference>
<feature type="binding site" evidence="10">
    <location>
        <position position="139"/>
    </location>
    <ligand>
        <name>Mg(2+)</name>
        <dbReference type="ChEBI" id="CHEBI:18420"/>
    </ligand>
</feature>
<keyword evidence="5 7" id="KW-0119">Carbohydrate metabolism</keyword>
<evidence type="ECO:0000256" key="2">
    <source>
        <dbReference type="ARBA" id="ARBA00022490"/>
    </source>
</evidence>
<evidence type="ECO:0000256" key="4">
    <source>
        <dbReference type="ARBA" id="ARBA00022801"/>
    </source>
</evidence>
<evidence type="ECO:0000256" key="9">
    <source>
        <dbReference type="PIRSR" id="PIRSR004682-3"/>
    </source>
</evidence>
<dbReference type="Pfam" id="PF13242">
    <property type="entry name" value="Hydrolase_like"/>
    <property type="match status" value="1"/>
</dbReference>
<keyword evidence="4 7" id="KW-0378">Hydrolase</keyword>
<evidence type="ECO:0000313" key="11">
    <source>
        <dbReference type="EMBL" id="POR45807.1"/>
    </source>
</evidence>
<comment type="caution">
    <text evidence="11">The sequence shown here is derived from an EMBL/GenBank/DDBJ whole genome shotgun (WGS) entry which is preliminary data.</text>
</comment>
<reference evidence="11 12" key="1">
    <citation type="submission" date="2018-01" db="EMBL/GenBank/DDBJ databases">
        <title>Genomic Encyclopedia of Type Strains, Phase III (KMG-III): the genomes of soil and plant-associated and newly described type strains.</title>
        <authorList>
            <person name="Whitman W."/>
        </authorList>
    </citation>
    <scope>NUCLEOTIDE SEQUENCE [LARGE SCALE GENOMIC DNA]</scope>
    <source>
        <strain evidence="11 12">JCM 18070</strain>
    </source>
</reference>
<gene>
    <name evidence="11" type="ORF">B0G62_12932</name>
</gene>
<feature type="binding site" evidence="10">
    <location>
        <position position="16"/>
    </location>
    <ligand>
        <name>Mg(2+)</name>
        <dbReference type="ChEBI" id="CHEBI:18420"/>
    </ligand>
</feature>
<dbReference type="GO" id="GO:0046872">
    <property type="term" value="F:metal ion binding"/>
    <property type="evidence" value="ECO:0007669"/>
    <property type="project" value="UniProtKB-KW"/>
</dbReference>
<keyword evidence="12" id="KW-1185">Reference proteome</keyword>
<evidence type="ECO:0000256" key="3">
    <source>
        <dbReference type="ARBA" id="ARBA00022723"/>
    </source>
</evidence>
<dbReference type="InterPro" id="IPR036412">
    <property type="entry name" value="HAD-like_sf"/>
</dbReference>
<feature type="binding site" evidence="10">
    <location>
        <position position="97"/>
    </location>
    <ligand>
        <name>Zn(2+)</name>
        <dbReference type="ChEBI" id="CHEBI:29105"/>
    </ligand>
</feature>
<evidence type="ECO:0000256" key="1">
    <source>
        <dbReference type="ARBA" id="ARBA00004496"/>
    </source>
</evidence>
<feature type="site" description="Stabilizes the phosphoryl group" evidence="9">
    <location>
        <position position="114"/>
    </location>
</feature>
<evidence type="ECO:0000313" key="12">
    <source>
        <dbReference type="Proteomes" id="UP000237381"/>
    </source>
</evidence>
<dbReference type="Proteomes" id="UP000237381">
    <property type="component" value="Unassembled WGS sequence"/>
</dbReference>
<feature type="active site" description="Proton donor" evidence="8">
    <location>
        <position position="16"/>
    </location>
</feature>
<dbReference type="PANTHER" id="PTHR42891">
    <property type="entry name" value="D-GLYCERO-BETA-D-MANNO-HEPTOSE-1,7-BISPHOSPHATE 7-PHOSPHATASE"/>
    <property type="match status" value="1"/>
</dbReference>
<feature type="binding site" evidence="10">
    <location>
        <position position="112"/>
    </location>
    <ligand>
        <name>Zn(2+)</name>
        <dbReference type="ChEBI" id="CHEBI:29105"/>
    </ligand>
</feature>
<dbReference type="RefSeq" id="WP_103707604.1">
    <property type="nucleotide sequence ID" value="NZ_PQGA01000029.1"/>
</dbReference>
<keyword evidence="2 7" id="KW-0963">Cytoplasm</keyword>
<keyword evidence="10" id="KW-0862">Zinc</keyword>
<dbReference type="NCBIfam" id="TIGR01656">
    <property type="entry name" value="Histidinol-ppas"/>
    <property type="match status" value="1"/>
</dbReference>
<proteinExistence type="inferred from homology"/>
<dbReference type="PIRSF" id="PIRSF004682">
    <property type="entry name" value="GmhB"/>
    <property type="match status" value="1"/>
</dbReference>
<accession>A0A2S4LTM3</accession>
<dbReference type="PANTHER" id="PTHR42891:SF1">
    <property type="entry name" value="D-GLYCERO-BETA-D-MANNO-HEPTOSE-1,7-BISPHOSPHATE 7-PHOSPHATASE"/>
    <property type="match status" value="1"/>
</dbReference>
<feature type="binding site" evidence="10">
    <location>
        <position position="95"/>
    </location>
    <ligand>
        <name>Zn(2+)</name>
        <dbReference type="ChEBI" id="CHEBI:29105"/>
    </ligand>
</feature>
<evidence type="ECO:0000256" key="6">
    <source>
        <dbReference type="ARBA" id="ARBA00031828"/>
    </source>
</evidence>
<feature type="site" description="Contributes to substrate recognition" evidence="9">
    <location>
        <position position="113"/>
    </location>
</feature>
<dbReference type="InterPro" id="IPR004446">
    <property type="entry name" value="Heptose_bisP_phosphatase"/>
</dbReference>
<dbReference type="NCBIfam" id="TIGR01662">
    <property type="entry name" value="HAD-SF-IIIA"/>
    <property type="match status" value="1"/>
</dbReference>
<evidence type="ECO:0000256" key="8">
    <source>
        <dbReference type="PIRSR" id="PIRSR004682-1"/>
    </source>
</evidence>
<dbReference type="Gene3D" id="3.40.50.1000">
    <property type="entry name" value="HAD superfamily/HAD-like"/>
    <property type="match status" value="1"/>
</dbReference>
<comment type="subcellular location">
    <subcellularLocation>
        <location evidence="1 7">Cytoplasm</location>
    </subcellularLocation>
</comment>
<comment type="cofactor">
    <cofactor evidence="10">
        <name>Zn(2+)</name>
        <dbReference type="ChEBI" id="CHEBI:29105"/>
    </cofactor>
</comment>
<dbReference type="InterPro" id="IPR006543">
    <property type="entry name" value="Histidinol-phos"/>
</dbReference>
<dbReference type="EC" id="3.1.3.-" evidence="7"/>
<protein>
    <recommendedName>
        <fullName evidence="6 7">D,D-heptose 1,7-bisphosphate phosphatase</fullName>
        <ecNumber evidence="7">3.1.3.-</ecNumber>
    </recommendedName>
</protein>
<dbReference type="InterPro" id="IPR006549">
    <property type="entry name" value="HAD-SF_hydro_IIIA"/>
</dbReference>
<keyword evidence="3 10" id="KW-0479">Metal-binding</keyword>
<feature type="site" description="Stabilizes the phosphoryl group" evidence="9">
    <location>
        <position position="56"/>
    </location>
</feature>
<evidence type="ECO:0000256" key="5">
    <source>
        <dbReference type="ARBA" id="ARBA00023277"/>
    </source>
</evidence>
<dbReference type="GO" id="GO:0005975">
    <property type="term" value="P:carbohydrate metabolic process"/>
    <property type="evidence" value="ECO:0007669"/>
    <property type="project" value="InterPro"/>
</dbReference>
<dbReference type="GO" id="GO:0005737">
    <property type="term" value="C:cytoplasm"/>
    <property type="evidence" value="ECO:0007669"/>
    <property type="project" value="UniProtKB-SubCell"/>
</dbReference>
<dbReference type="OrthoDB" id="9781367at2"/>
<evidence type="ECO:0000256" key="10">
    <source>
        <dbReference type="PIRSR" id="PIRSR004682-4"/>
    </source>
</evidence>
<evidence type="ECO:0000256" key="7">
    <source>
        <dbReference type="PIRNR" id="PIRNR004682"/>
    </source>
</evidence>
<comment type="cofactor">
    <cofactor evidence="10">
        <name>Mg(2+)</name>
        <dbReference type="ChEBI" id="CHEBI:18420"/>
    </cofactor>
</comment>
<feature type="binding site" evidence="10">
    <location>
        <position position="110"/>
    </location>
    <ligand>
        <name>Zn(2+)</name>
        <dbReference type="ChEBI" id="CHEBI:29105"/>
    </ligand>
</feature>
<organism evidence="11 12">
    <name type="scientific">Paraburkholderia eburnea</name>
    <dbReference type="NCBI Taxonomy" id="1189126"/>
    <lineage>
        <taxon>Bacteria</taxon>
        <taxon>Pseudomonadati</taxon>
        <taxon>Pseudomonadota</taxon>
        <taxon>Betaproteobacteria</taxon>
        <taxon>Burkholderiales</taxon>
        <taxon>Burkholderiaceae</taxon>
        <taxon>Paraburkholderia</taxon>
    </lineage>
</organism>
<dbReference type="SUPFAM" id="SSF56784">
    <property type="entry name" value="HAD-like"/>
    <property type="match status" value="1"/>
</dbReference>
<dbReference type="InterPro" id="IPR023214">
    <property type="entry name" value="HAD_sf"/>
</dbReference>
<comment type="similarity">
    <text evidence="7">Belongs to the gmhB family.</text>
</comment>
<sequence length="207" mass="23034">MNRTSNQRPAVFLDKDGTLLENIPYNVDPAKMRFAPGAGEALELLARSPFRLVVVSNQGGVAHGRFAQEALHGVERQLRRMFERCGATLDAACWCPHDPAGHVMPYASACLCRKPQPGMLLRAGRELRLDLTRSWMVGDILNDVEAGNRAGCRSVLVDCGNETEWQSAPRRLPYAIVANLYEATQMIVERHAYESRGPRAMCETVLR</sequence>
<feature type="active site" description="Nucleophile" evidence="8">
    <location>
        <position position="14"/>
    </location>
</feature>
<dbReference type="AlphaFoldDB" id="A0A2S4LTM3"/>
<dbReference type="GO" id="GO:0016791">
    <property type="term" value="F:phosphatase activity"/>
    <property type="evidence" value="ECO:0007669"/>
    <property type="project" value="InterPro"/>
</dbReference>
<name>A0A2S4LTM3_9BURK</name>
<feature type="binding site" evidence="10">
    <location>
        <position position="14"/>
    </location>
    <ligand>
        <name>Mg(2+)</name>
        <dbReference type="ChEBI" id="CHEBI:18420"/>
    </ligand>
</feature>